<name>A0A2N6QNT2_9BACT</name>
<dbReference type="InterPro" id="IPR013324">
    <property type="entry name" value="RNA_pol_sigma_r3/r4-like"/>
</dbReference>
<keyword evidence="3" id="KW-0731">Sigma factor</keyword>
<dbReference type="Pfam" id="PF08281">
    <property type="entry name" value="Sigma70_r4_2"/>
    <property type="match status" value="1"/>
</dbReference>
<feature type="domain" description="RNA polymerase sigma-70 region 2" evidence="5">
    <location>
        <begin position="22"/>
        <end position="85"/>
    </location>
</feature>
<dbReference type="AlphaFoldDB" id="A0A2N6QNT2"/>
<dbReference type="PANTHER" id="PTHR43133">
    <property type="entry name" value="RNA POLYMERASE ECF-TYPE SIGMA FACTO"/>
    <property type="match status" value="1"/>
</dbReference>
<dbReference type="InterPro" id="IPR007627">
    <property type="entry name" value="RNA_pol_sigma70_r2"/>
</dbReference>
<evidence type="ECO:0000256" key="2">
    <source>
        <dbReference type="ARBA" id="ARBA00023015"/>
    </source>
</evidence>
<dbReference type="GO" id="GO:0016987">
    <property type="term" value="F:sigma factor activity"/>
    <property type="evidence" value="ECO:0007669"/>
    <property type="project" value="UniProtKB-KW"/>
</dbReference>
<evidence type="ECO:0000256" key="1">
    <source>
        <dbReference type="ARBA" id="ARBA00010641"/>
    </source>
</evidence>
<dbReference type="NCBIfam" id="TIGR02937">
    <property type="entry name" value="sigma70-ECF"/>
    <property type="match status" value="1"/>
</dbReference>
<dbReference type="InterPro" id="IPR013249">
    <property type="entry name" value="RNA_pol_sigma70_r4_t2"/>
</dbReference>
<reference evidence="7 8" key="1">
    <citation type="submission" date="2017-09" db="EMBL/GenBank/DDBJ databases">
        <title>Bacterial strain isolated from the female urinary microbiota.</title>
        <authorList>
            <person name="Thomas-White K."/>
            <person name="Kumar N."/>
            <person name="Forster S."/>
            <person name="Putonti C."/>
            <person name="Lawley T."/>
            <person name="Wolfe A.J."/>
        </authorList>
    </citation>
    <scope>NUCLEOTIDE SEQUENCE [LARGE SCALE GENOMIC DNA]</scope>
    <source>
        <strain evidence="7 8">UMB0536</strain>
    </source>
</reference>
<evidence type="ECO:0000313" key="7">
    <source>
        <dbReference type="EMBL" id="PMC23227.1"/>
    </source>
</evidence>
<dbReference type="NCBIfam" id="TIGR02985">
    <property type="entry name" value="Sig70_bacteroi1"/>
    <property type="match status" value="1"/>
</dbReference>
<dbReference type="PANTHER" id="PTHR43133:SF46">
    <property type="entry name" value="RNA POLYMERASE SIGMA-70 FACTOR ECF SUBFAMILY"/>
    <property type="match status" value="1"/>
</dbReference>
<dbReference type="SUPFAM" id="SSF88659">
    <property type="entry name" value="Sigma3 and sigma4 domains of RNA polymerase sigma factors"/>
    <property type="match status" value="1"/>
</dbReference>
<feature type="domain" description="RNA polymerase sigma factor 70 region 4 type 2" evidence="6">
    <location>
        <begin position="125"/>
        <end position="172"/>
    </location>
</feature>
<evidence type="ECO:0000259" key="5">
    <source>
        <dbReference type="Pfam" id="PF04542"/>
    </source>
</evidence>
<dbReference type="EMBL" id="PNGJ01000010">
    <property type="protein sequence ID" value="PMC23227.1"/>
    <property type="molecule type" value="Genomic_DNA"/>
</dbReference>
<accession>A0A2N6QNT2</accession>
<dbReference type="SUPFAM" id="SSF88946">
    <property type="entry name" value="Sigma2 domain of RNA polymerase sigma factors"/>
    <property type="match status" value="1"/>
</dbReference>
<evidence type="ECO:0000313" key="8">
    <source>
        <dbReference type="Proteomes" id="UP000235564"/>
    </source>
</evidence>
<dbReference type="Pfam" id="PF04542">
    <property type="entry name" value="Sigma70_r2"/>
    <property type="match status" value="1"/>
</dbReference>
<dbReference type="OrthoDB" id="9782991at2"/>
<dbReference type="InterPro" id="IPR014327">
    <property type="entry name" value="RNA_pol_sigma70_bacteroid"/>
</dbReference>
<dbReference type="Proteomes" id="UP000235564">
    <property type="component" value="Unassembled WGS sequence"/>
</dbReference>
<keyword evidence="2" id="KW-0805">Transcription regulation</keyword>
<evidence type="ECO:0000256" key="3">
    <source>
        <dbReference type="ARBA" id="ARBA00023082"/>
    </source>
</evidence>
<dbReference type="InterPro" id="IPR014284">
    <property type="entry name" value="RNA_pol_sigma-70_dom"/>
</dbReference>
<dbReference type="Gene3D" id="1.10.10.10">
    <property type="entry name" value="Winged helix-like DNA-binding domain superfamily/Winged helix DNA-binding domain"/>
    <property type="match status" value="1"/>
</dbReference>
<sequence length="207" mass="24097">MNSAELFDDLRLGKAEAFEFIFKTYQPRLKAYALRFIHQPDDLNDILQDCFVKLWESREKLTHISISSLLYTMVRNACLNFLRHQMVANQYSFDELPQQQGSEQLYSLIFHHNAEEELVYEELHRQIHEVLDSLPEQSKMIFKMSREEDLLNREIAEKLGVSVKTVEYHITKVLCALRSLASKYGEQALMVLVVAEALLLGQTDLSV</sequence>
<dbReference type="InterPro" id="IPR039425">
    <property type="entry name" value="RNA_pol_sigma-70-like"/>
</dbReference>
<dbReference type="InterPro" id="IPR013325">
    <property type="entry name" value="RNA_pol_sigma_r2"/>
</dbReference>
<keyword evidence="4" id="KW-0804">Transcription</keyword>
<organism evidence="7 8">
    <name type="scientific">Hoylesella buccalis</name>
    <dbReference type="NCBI Taxonomy" id="28127"/>
    <lineage>
        <taxon>Bacteria</taxon>
        <taxon>Pseudomonadati</taxon>
        <taxon>Bacteroidota</taxon>
        <taxon>Bacteroidia</taxon>
        <taxon>Bacteroidales</taxon>
        <taxon>Prevotellaceae</taxon>
        <taxon>Hoylesella</taxon>
    </lineage>
</organism>
<evidence type="ECO:0000256" key="4">
    <source>
        <dbReference type="ARBA" id="ARBA00023163"/>
    </source>
</evidence>
<proteinExistence type="inferred from homology"/>
<dbReference type="Gene3D" id="1.10.1740.10">
    <property type="match status" value="1"/>
</dbReference>
<comment type="caution">
    <text evidence="7">The sequence shown here is derived from an EMBL/GenBank/DDBJ whole genome shotgun (WGS) entry which is preliminary data.</text>
</comment>
<gene>
    <name evidence="7" type="ORF">CJ231_11200</name>
</gene>
<dbReference type="InterPro" id="IPR036388">
    <property type="entry name" value="WH-like_DNA-bd_sf"/>
</dbReference>
<evidence type="ECO:0000259" key="6">
    <source>
        <dbReference type="Pfam" id="PF08281"/>
    </source>
</evidence>
<protein>
    <submittedName>
        <fullName evidence="7">RNA polymerase sigma-70 factor</fullName>
    </submittedName>
</protein>
<dbReference type="GO" id="GO:0006352">
    <property type="term" value="P:DNA-templated transcription initiation"/>
    <property type="evidence" value="ECO:0007669"/>
    <property type="project" value="InterPro"/>
</dbReference>
<dbReference type="RefSeq" id="WP_102698017.1">
    <property type="nucleotide sequence ID" value="NZ_PNGJ01000010.1"/>
</dbReference>
<dbReference type="GO" id="GO:0003677">
    <property type="term" value="F:DNA binding"/>
    <property type="evidence" value="ECO:0007669"/>
    <property type="project" value="InterPro"/>
</dbReference>
<comment type="similarity">
    <text evidence="1">Belongs to the sigma-70 factor family. ECF subfamily.</text>
</comment>